<reference evidence="1 2" key="1">
    <citation type="journal article" date="2021" name="Hortic Res">
        <title>Chromosome-scale assembly of the Dendrobium chrysotoxum genome enhances the understanding of orchid evolution.</title>
        <authorList>
            <person name="Zhang Y."/>
            <person name="Zhang G.Q."/>
            <person name="Zhang D."/>
            <person name="Liu X.D."/>
            <person name="Xu X.Y."/>
            <person name="Sun W.H."/>
            <person name="Yu X."/>
            <person name="Zhu X."/>
            <person name="Wang Z.W."/>
            <person name="Zhao X."/>
            <person name="Zhong W.Y."/>
            <person name="Chen H."/>
            <person name="Yin W.L."/>
            <person name="Huang T."/>
            <person name="Niu S.C."/>
            <person name="Liu Z.J."/>
        </authorList>
    </citation>
    <scope>NUCLEOTIDE SEQUENCE [LARGE SCALE GENOMIC DNA]</scope>
    <source>
        <strain evidence="1">Lindl</strain>
    </source>
</reference>
<comment type="caution">
    <text evidence="1">The sequence shown here is derived from an EMBL/GenBank/DDBJ whole genome shotgun (WGS) entry which is preliminary data.</text>
</comment>
<sequence>MESNGSRWSVGAASDVVERLKVLGWFVRLLETGEGRPGRRLEEGFGQRARGTKEEERGLWALSFRKGRRKSRIPPG</sequence>
<evidence type="ECO:0000313" key="2">
    <source>
        <dbReference type="Proteomes" id="UP000775213"/>
    </source>
</evidence>
<dbReference type="AlphaFoldDB" id="A0AAV7GNQ5"/>
<accession>A0AAV7GNQ5</accession>
<evidence type="ECO:0000313" key="1">
    <source>
        <dbReference type="EMBL" id="KAH0458186.1"/>
    </source>
</evidence>
<protein>
    <submittedName>
        <fullName evidence="1">Uncharacterized protein</fullName>
    </submittedName>
</protein>
<proteinExistence type="predicted"/>
<organism evidence="1 2">
    <name type="scientific">Dendrobium chrysotoxum</name>
    <name type="common">Orchid</name>
    <dbReference type="NCBI Taxonomy" id="161865"/>
    <lineage>
        <taxon>Eukaryota</taxon>
        <taxon>Viridiplantae</taxon>
        <taxon>Streptophyta</taxon>
        <taxon>Embryophyta</taxon>
        <taxon>Tracheophyta</taxon>
        <taxon>Spermatophyta</taxon>
        <taxon>Magnoliopsida</taxon>
        <taxon>Liliopsida</taxon>
        <taxon>Asparagales</taxon>
        <taxon>Orchidaceae</taxon>
        <taxon>Epidendroideae</taxon>
        <taxon>Malaxideae</taxon>
        <taxon>Dendrobiinae</taxon>
        <taxon>Dendrobium</taxon>
    </lineage>
</organism>
<gene>
    <name evidence="1" type="ORF">IEQ34_013501</name>
</gene>
<keyword evidence="2" id="KW-1185">Reference proteome</keyword>
<dbReference type="Proteomes" id="UP000775213">
    <property type="component" value="Unassembled WGS sequence"/>
</dbReference>
<dbReference type="EMBL" id="JAGFBR010000012">
    <property type="protein sequence ID" value="KAH0458186.1"/>
    <property type="molecule type" value="Genomic_DNA"/>
</dbReference>
<name>A0AAV7GNQ5_DENCH</name>